<dbReference type="PANTHER" id="PTHR36453:SF1">
    <property type="entry name" value="RIGHT HANDED BETA HELIX DOMAIN-CONTAINING PROTEIN"/>
    <property type="match status" value="1"/>
</dbReference>
<protein>
    <submittedName>
        <fullName evidence="8">Putative nucleic acid-binding Zn-ribbon protein</fullName>
    </submittedName>
</protein>
<dbReference type="Proteomes" id="UP000292927">
    <property type="component" value="Unassembled WGS sequence"/>
</dbReference>
<evidence type="ECO:0000256" key="2">
    <source>
        <dbReference type="SAM" id="Coils"/>
    </source>
</evidence>
<feature type="compositionally biased region" description="Low complexity" evidence="3">
    <location>
        <begin position="1604"/>
        <end position="1616"/>
    </location>
</feature>
<evidence type="ECO:0000313" key="9">
    <source>
        <dbReference type="Proteomes" id="UP000292927"/>
    </source>
</evidence>
<evidence type="ECO:0000259" key="7">
    <source>
        <dbReference type="Pfam" id="PF13229"/>
    </source>
</evidence>
<dbReference type="InterPro" id="IPR039448">
    <property type="entry name" value="Beta_helix"/>
</dbReference>
<sequence length="1652" mass="181008">MCGRRDPGLNTDCRKEKLIKRREFMMRRRKKYLSLLLCGAMTLSGMMAGNPVDVRADETGNVYYVSTTGDDANDGSFSSPYKTIQKATEVMQPGDTCYVRGGVYHESVAPGNNGTAGKPITITNYQEEDVVLSGCKELTGWTKDPNKDGVWKAPMDWSLGADGNKNQIFADGELMWEARYPNIQEGDTITNFTRATSKAGSGFKSGDKTQSLLVDPDLKTFATTEDFFDGATIWDVPGSAWTALTFKVTSYDPATGTLTYPSSARGMDRSSYAPKSGTSYYIFGSYGLLDAEKEWWYDDENQELYLKTPGGKNPDEAGIYVEAKEYENAIDLSGCSYINIEGIDVRGATVATDEDSSHILLKDMHCEYVSHDSELVIPDLQDNACAQDDLGILLKGTFIEVNSCEIAYSSGPLINVQGSDNKVVNCYIHDGNYIGTYSGHTKLSGRRQFISNNTMTESGRDTVSFRNLSESVVQYNDISGSARLTKDVGIMYSAETDGQNTLIHHNYIHDSYNPNTTNDNGLYPDEMTHNFIMFNNVIWNVKSNAMCLNQPSLYNLVYNNTGYNKASVSDAYQASFSDARGRQYINNHISGKNDNKYTYNASWYLSNRAPSDAGFADPENGDFTIGADSALAGQGVKVSGVTKSDNPSIGAFEPGESGFVVGHNFENPPEILDPPSVTEFEYRNLIKNGGFEYGTLEGWNGMGEVVHDTAWHARNKTAATCFYGLVMQPGQTIFQTIEVQPNTTYTIGLNSRSVDGSMVKYGAIGLQGGDEIAEVANKSASWSGTTRRFLQFTTGENDTRVSIMVSNTGENEMFVDDIGVQKNAETLSDLSKAVSVNYNDETYKAEVSFADLEEGHQYFYAVSKEQQTALKQNGFAVEKPEAYSNELNSMDQVTIYPEQWLSIVEVVGNKVVGVHDYQMSGDAIKVPTIYSVENPAPADAFYGTAAEDLNLPETLKVGLKNGGTLADIEVKWDTTNYKADEVGSYQLTGTFVLPEGILNIDDLKAEITVNVKNRTLVEVMPAGDVKGIENGTPIDQIALPDTMTLVTDGGNVDADVVWDRSKAVYDAASKKAQTFTVPGIVTLPAGVVQPEESISLNVSITVNVEAGVDKAALQALYNANRDKENQNYTADSWLAFRNGLLEAAEALGNPNATQKNVDKAFQTLQMAVYGLRTEETQPADKEALKTVYNTNKDLADAGYTADSWKAYKDALALAESVLNSDTATTEQAEYAAQVLLDAVNGLTVQQNPDKVVLQKMFNDMSAVKADNYTAESWILFKTALDNAKAVLDDPDATAPQILSAEYVLDQAYTGLTEKPSVNKDKLQELYDEYFQIENDNYDTDSWNHFQNMLKEAKKVLDNKDALQSEVDLAVQALTDAKEALKKAEVKKDDLLKAYNALKDTKNDGYTEDTWNAFQAALAKAAEYLKSDEVTQTQVDDAEQALIDTYNALTKSEGPGPNPGEVDKNALDTLYAQNKDKANDNYTEDSWNEFQAALANAKGILENKAATQDMVDGALSRLDAAVRGLTKNGEPAPEDPDRYELQGLYEQYLKRNKEDYTAESWKDFDAAMKEAERVLNADSVTEKEVQDAIDGLKAAEGKLVKAETPTDPTDPTDPSVPTGDSTVLWSYLLMLLAGVAVMIAAGIGISKKKRNIG</sequence>
<feature type="domain" description="CBM-cenC" evidence="5">
    <location>
        <begin position="684"/>
        <end position="805"/>
    </location>
</feature>
<comment type="caution">
    <text evidence="8">The sequence shown here is derived from an EMBL/GenBank/DDBJ whole genome shotgun (WGS) entry which is preliminary data.</text>
</comment>
<dbReference type="Gene3D" id="2.160.20.10">
    <property type="entry name" value="Single-stranded right-handed beta-helix, Pectin lyase-like"/>
    <property type="match status" value="2"/>
</dbReference>
<dbReference type="InterPro" id="IPR012334">
    <property type="entry name" value="Pectin_lyas_fold"/>
</dbReference>
<feature type="domain" description="Bacterial Ig-like" evidence="6">
    <location>
        <begin position="947"/>
        <end position="990"/>
    </location>
</feature>
<dbReference type="Pfam" id="PF02018">
    <property type="entry name" value="CBM_4_9"/>
    <property type="match status" value="1"/>
</dbReference>
<dbReference type="Gene3D" id="1.20.1270.70">
    <property type="entry name" value="Designed single chain three-helix bundle"/>
    <property type="match status" value="7"/>
</dbReference>
<feature type="region of interest" description="Disordered" evidence="3">
    <location>
        <begin position="1595"/>
        <end position="1616"/>
    </location>
</feature>
<gene>
    <name evidence="8" type="ORF">EV209_1131</name>
</gene>
<dbReference type="Pfam" id="PF07554">
    <property type="entry name" value="FIVAR"/>
    <property type="match status" value="7"/>
</dbReference>
<keyword evidence="4" id="KW-1133">Transmembrane helix</keyword>
<accession>A0A4Q7PS93</accession>
<dbReference type="GO" id="GO:0016798">
    <property type="term" value="F:hydrolase activity, acting on glycosyl bonds"/>
    <property type="evidence" value="ECO:0007669"/>
    <property type="project" value="InterPro"/>
</dbReference>
<dbReference type="Gene3D" id="2.60.120.260">
    <property type="entry name" value="Galactose-binding domain-like"/>
    <property type="match status" value="1"/>
</dbReference>
<keyword evidence="1" id="KW-0378">Hydrolase</keyword>
<reference evidence="8 9" key="1">
    <citation type="submission" date="2019-02" db="EMBL/GenBank/DDBJ databases">
        <title>Genomic Encyclopedia of Type Strains, Phase IV (KMG-IV): sequencing the most valuable type-strain genomes for metagenomic binning, comparative biology and taxonomic classification.</title>
        <authorList>
            <person name="Goeker M."/>
        </authorList>
    </citation>
    <scope>NUCLEOTIDE SEQUENCE [LARGE SCALE GENOMIC DNA]</scope>
    <source>
        <strain evidence="8 9">DSM 29486</strain>
    </source>
</reference>
<evidence type="ECO:0000259" key="5">
    <source>
        <dbReference type="Pfam" id="PF02018"/>
    </source>
</evidence>
<name>A0A4Q7PS93_9FIRM</name>
<dbReference type="InterPro" id="IPR011081">
    <property type="entry name" value="Big_4"/>
</dbReference>
<dbReference type="InterPro" id="IPR011050">
    <property type="entry name" value="Pectin_lyase_fold/virulence"/>
</dbReference>
<keyword evidence="4" id="KW-0812">Transmembrane</keyword>
<dbReference type="InterPro" id="IPR003305">
    <property type="entry name" value="CenC_carb-bd"/>
</dbReference>
<evidence type="ECO:0000256" key="4">
    <source>
        <dbReference type="SAM" id="Phobius"/>
    </source>
</evidence>
<evidence type="ECO:0000259" key="6">
    <source>
        <dbReference type="Pfam" id="PF07532"/>
    </source>
</evidence>
<proteinExistence type="predicted"/>
<organism evidence="8 9">
    <name type="scientific">Cuneatibacter caecimuris</name>
    <dbReference type="NCBI Taxonomy" id="1796618"/>
    <lineage>
        <taxon>Bacteria</taxon>
        <taxon>Bacillati</taxon>
        <taxon>Bacillota</taxon>
        <taxon>Clostridia</taxon>
        <taxon>Lachnospirales</taxon>
        <taxon>Lachnospiraceae</taxon>
        <taxon>Cuneatibacter</taxon>
    </lineage>
</organism>
<evidence type="ECO:0000256" key="3">
    <source>
        <dbReference type="SAM" id="MobiDB-lite"/>
    </source>
</evidence>
<evidence type="ECO:0000313" key="8">
    <source>
        <dbReference type="EMBL" id="RZT02998.1"/>
    </source>
</evidence>
<dbReference type="Pfam" id="PF13229">
    <property type="entry name" value="Beta_helix"/>
    <property type="match status" value="1"/>
</dbReference>
<dbReference type="Pfam" id="PF07532">
    <property type="entry name" value="Big_4"/>
    <property type="match status" value="1"/>
</dbReference>
<feature type="domain" description="Right handed beta helix" evidence="7">
    <location>
        <begin position="391"/>
        <end position="561"/>
    </location>
</feature>
<keyword evidence="2" id="KW-0175">Coiled coil</keyword>
<feature type="coiled-coil region" evidence="2">
    <location>
        <begin position="1345"/>
        <end position="1400"/>
    </location>
</feature>
<feature type="transmembrane region" description="Helical" evidence="4">
    <location>
        <begin position="1623"/>
        <end position="1644"/>
    </location>
</feature>
<keyword evidence="4" id="KW-0472">Membrane</keyword>
<evidence type="ECO:0000256" key="1">
    <source>
        <dbReference type="ARBA" id="ARBA00022801"/>
    </source>
</evidence>
<dbReference type="SUPFAM" id="SSF51126">
    <property type="entry name" value="Pectin lyase-like"/>
    <property type="match status" value="1"/>
</dbReference>
<keyword evidence="9" id="KW-1185">Reference proteome</keyword>
<dbReference type="EMBL" id="SGXF01000001">
    <property type="protein sequence ID" value="RZT02998.1"/>
    <property type="molecule type" value="Genomic_DNA"/>
</dbReference>
<dbReference type="PANTHER" id="PTHR36453">
    <property type="entry name" value="SECRETED PROTEIN-RELATED"/>
    <property type="match status" value="1"/>
</dbReference>